<proteinExistence type="predicted"/>
<reference evidence="1 2" key="1">
    <citation type="submission" date="2022-10" db="EMBL/GenBank/DDBJ databases">
        <title>Defluviimonas sp. nov., isolated from ocean surface sediments.</title>
        <authorList>
            <person name="He W."/>
            <person name="Wang L."/>
            <person name="Zhang D.-F."/>
        </authorList>
    </citation>
    <scope>NUCLEOTIDE SEQUENCE [LARGE SCALE GENOMIC DNA]</scope>
    <source>
        <strain evidence="1 2">WL0024</strain>
    </source>
</reference>
<comment type="caution">
    <text evidence="1">The sequence shown here is derived from an EMBL/GenBank/DDBJ whole genome shotgun (WGS) entry which is preliminary data.</text>
</comment>
<dbReference type="Proteomes" id="UP001209535">
    <property type="component" value="Unassembled WGS sequence"/>
</dbReference>
<evidence type="ECO:0000313" key="2">
    <source>
        <dbReference type="Proteomes" id="UP001209535"/>
    </source>
</evidence>
<organism evidence="1 2">
    <name type="scientific">Albidovulum salinarum</name>
    <dbReference type="NCBI Taxonomy" id="2984153"/>
    <lineage>
        <taxon>Bacteria</taxon>
        <taxon>Pseudomonadati</taxon>
        <taxon>Pseudomonadota</taxon>
        <taxon>Alphaproteobacteria</taxon>
        <taxon>Rhodobacterales</taxon>
        <taxon>Paracoccaceae</taxon>
        <taxon>Albidovulum</taxon>
    </lineage>
</organism>
<accession>A0ABT2WYP8</accession>
<name>A0ABT2WYP8_9RHOB</name>
<sequence>MAISECGIIGGLGFIFKDGFPAAEFSQKSKADPAEIAGLCLGSKSDDVLQHGKSLRPNRCRGVAAKGGAQIAATVE</sequence>
<dbReference type="EMBL" id="JAOVQO010000002">
    <property type="protein sequence ID" value="MCU9846809.1"/>
    <property type="molecule type" value="Genomic_DNA"/>
</dbReference>
<protein>
    <submittedName>
        <fullName evidence="1">Uncharacterized protein</fullName>
    </submittedName>
</protein>
<gene>
    <name evidence="1" type="ORF">OEZ60_02225</name>
</gene>
<keyword evidence="2" id="KW-1185">Reference proteome</keyword>
<evidence type="ECO:0000313" key="1">
    <source>
        <dbReference type="EMBL" id="MCU9846809.1"/>
    </source>
</evidence>
<dbReference type="RefSeq" id="WP_263332793.1">
    <property type="nucleotide sequence ID" value="NZ_JAOVQO010000002.1"/>
</dbReference>